<dbReference type="EMBL" id="CP023406">
    <property type="protein sequence ID" value="ATD67522.1"/>
    <property type="molecule type" value="Genomic_DNA"/>
</dbReference>
<feature type="transmembrane region" description="Helical" evidence="7">
    <location>
        <begin position="21"/>
        <end position="39"/>
    </location>
</feature>
<accession>A0A290XEF1</accession>
<feature type="transmembrane region" description="Helical" evidence="7">
    <location>
        <begin position="74"/>
        <end position="91"/>
    </location>
</feature>
<dbReference type="Pfam" id="PF13515">
    <property type="entry name" value="FUSC_2"/>
    <property type="match status" value="1"/>
</dbReference>
<keyword evidence="5 7" id="KW-0472">Membrane</keyword>
<feature type="transmembrane region" description="Helical" evidence="7">
    <location>
        <begin position="352"/>
        <end position="369"/>
    </location>
</feature>
<dbReference type="PANTHER" id="PTHR30509:SF9">
    <property type="entry name" value="MULTIDRUG RESISTANCE PROTEIN MDTO"/>
    <property type="match status" value="1"/>
</dbReference>
<proteinExistence type="inferred from homology"/>
<evidence type="ECO:0000256" key="3">
    <source>
        <dbReference type="ARBA" id="ARBA00022692"/>
    </source>
</evidence>
<feature type="transmembrane region" description="Helical" evidence="7">
    <location>
        <begin position="144"/>
        <end position="167"/>
    </location>
</feature>
<keyword evidence="4 7" id="KW-1133">Transmembrane helix</keyword>
<comment type="subcellular location">
    <subcellularLocation>
        <location evidence="1">Cell membrane</location>
        <topology evidence="1">Multi-pass membrane protein</topology>
    </subcellularLocation>
</comment>
<feature type="transmembrane region" description="Helical" evidence="7">
    <location>
        <begin position="376"/>
        <end position="395"/>
    </location>
</feature>
<dbReference type="InterPro" id="IPR049453">
    <property type="entry name" value="Memb_transporter_dom"/>
</dbReference>
<keyword evidence="3 7" id="KW-0812">Transmembrane</keyword>
<evidence type="ECO:0000256" key="5">
    <source>
        <dbReference type="ARBA" id="ARBA00023136"/>
    </source>
</evidence>
<evidence type="ECO:0000313" key="10">
    <source>
        <dbReference type="Proteomes" id="UP000218968"/>
    </source>
</evidence>
<evidence type="ECO:0000256" key="2">
    <source>
        <dbReference type="ARBA" id="ARBA00022475"/>
    </source>
</evidence>
<organism evidence="9 10">
    <name type="scientific">Luteimonas chenhongjianii</name>
    <dbReference type="NCBI Taxonomy" id="2006110"/>
    <lineage>
        <taxon>Bacteria</taxon>
        <taxon>Pseudomonadati</taxon>
        <taxon>Pseudomonadota</taxon>
        <taxon>Gammaproteobacteria</taxon>
        <taxon>Lysobacterales</taxon>
        <taxon>Lysobacteraceae</taxon>
        <taxon>Luteimonas</taxon>
    </lineage>
</organism>
<sequence length="651" mass="69201">MTATLRLYLMSLDPGGVGFRMGLRVMLTLAMVCLVLWALDHWIPLHAPSYVLGMITAIQSAIQVRDRTRADRALTRFYAALGGFAAIAGIAAAGASLLRIDALLLVTVFLATCARRLGPRWQAVGMFAFMCAVVGSFLKAPEAQLPQIALVLGVSGLVAHLVQSYLMPTRPPRAFRRVVTATTDISRQLRHMLGTLQADQRDLHWKEALGLARRLRSDIRMCLDYLPMQLEGPGAEATRAVTLRLLDLQLALESALYCASSQASRRPDAHAAVARQLQTMQEAETGLATAVATLPATFPDGAGPAGGAAAGATPWPERGQWLEDPQLRIAIQATLACAIAMVGGRLISSDRWFWAVLAAFLVFMNTQNTGAVTVRALNRAMGTLAGIVVGIGLATLLGGDLYLTVLLVALSVFGVVYLARISYAGMNICINVAIALAYGLVGIFTPRLLVLRLEETVIGAAAGIFCALAVLPIGTHRAVEQAKNRLRAALQELLEALAGVASDDAARSSVPSAARAVDLAFAAVLNAYEPFRSVWHFGTSQASTDEGLRRSYLLAHAAHLLEHALRYRAPTPAEAQQLRAVAARLQAVQDPGGTGDAEASAAAAERRFAERQAAAAIPDEAVRHALQILSESLEEDGAKGRVGPLGDRGSV</sequence>
<dbReference type="GO" id="GO:0005886">
    <property type="term" value="C:plasma membrane"/>
    <property type="evidence" value="ECO:0007669"/>
    <property type="project" value="UniProtKB-SubCell"/>
</dbReference>
<reference evidence="10" key="1">
    <citation type="submission" date="2017-09" db="EMBL/GenBank/DDBJ databases">
        <title>Luteimonas liuhanmingii sp.nov., isolated from the intestinal contents of Tibetan Plateau Pika in Yushu, Qinghai Province, China.</title>
        <authorList>
            <person name="Gui Z."/>
        </authorList>
    </citation>
    <scope>NUCLEOTIDE SEQUENCE [LARGE SCALE GENOMIC DNA]</scope>
    <source>
        <strain evidence="10">100111</strain>
    </source>
</reference>
<keyword evidence="10" id="KW-1185">Reference proteome</keyword>
<comment type="similarity">
    <text evidence="6">Belongs to the YccS/YhfK family.</text>
</comment>
<feature type="transmembrane region" description="Helical" evidence="7">
    <location>
        <begin position="401"/>
        <end position="419"/>
    </location>
</feature>
<name>A0A290XEF1_9GAMM</name>
<dbReference type="Proteomes" id="UP000218968">
    <property type="component" value="Chromosome"/>
</dbReference>
<keyword evidence="2" id="KW-1003">Cell membrane</keyword>
<evidence type="ECO:0000256" key="4">
    <source>
        <dbReference type="ARBA" id="ARBA00022989"/>
    </source>
</evidence>
<evidence type="ECO:0000256" key="6">
    <source>
        <dbReference type="ARBA" id="ARBA00043993"/>
    </source>
</evidence>
<protein>
    <recommendedName>
        <fullName evidence="8">Integral membrane bound transporter domain-containing protein</fullName>
    </recommendedName>
</protein>
<dbReference type="AlphaFoldDB" id="A0A290XEF1"/>
<dbReference type="KEGG" id="lum:CNR27_08805"/>
<evidence type="ECO:0000259" key="8">
    <source>
        <dbReference type="Pfam" id="PF13515"/>
    </source>
</evidence>
<feature type="transmembrane region" description="Helical" evidence="7">
    <location>
        <begin position="121"/>
        <end position="138"/>
    </location>
</feature>
<dbReference type="PANTHER" id="PTHR30509">
    <property type="entry name" value="P-HYDROXYBENZOIC ACID EFFLUX PUMP SUBUNIT-RELATED"/>
    <property type="match status" value="1"/>
</dbReference>
<feature type="domain" description="Integral membrane bound transporter" evidence="8">
    <location>
        <begin position="340"/>
        <end position="466"/>
    </location>
</feature>
<feature type="transmembrane region" description="Helical" evidence="7">
    <location>
        <begin position="457"/>
        <end position="475"/>
    </location>
</feature>
<feature type="transmembrane region" description="Helical" evidence="7">
    <location>
        <begin position="45"/>
        <end position="62"/>
    </location>
</feature>
<gene>
    <name evidence="9" type="ORF">CNR27_08805</name>
</gene>
<evidence type="ECO:0000256" key="7">
    <source>
        <dbReference type="SAM" id="Phobius"/>
    </source>
</evidence>
<evidence type="ECO:0000313" key="9">
    <source>
        <dbReference type="EMBL" id="ATD67522.1"/>
    </source>
</evidence>
<feature type="transmembrane region" description="Helical" evidence="7">
    <location>
        <begin position="426"/>
        <end position="445"/>
    </location>
</feature>
<evidence type="ECO:0000256" key="1">
    <source>
        <dbReference type="ARBA" id="ARBA00004651"/>
    </source>
</evidence>